<dbReference type="EMBL" id="QUNO01000036">
    <property type="protein sequence ID" value="REH18282.1"/>
    <property type="molecule type" value="Genomic_DNA"/>
</dbReference>
<evidence type="ECO:0000313" key="2">
    <source>
        <dbReference type="Proteomes" id="UP000256269"/>
    </source>
</evidence>
<name>A0A3E0G8I8_9PSEU</name>
<sequence length="114" mass="12112">MKIVLLRADCGNARTCPNINLSDRGTYVVQGYIVAPEQRVCSDEAVVEIPLSLLPELSGAALQDGLVLTDHGTLHVRGKQITDVEVLAELDLPAGENAVEIPKALLPELVTADA</sequence>
<keyword evidence="2" id="KW-1185">Reference proteome</keyword>
<reference evidence="1 2" key="1">
    <citation type="submission" date="2018-08" db="EMBL/GenBank/DDBJ databases">
        <title>Genomic Encyclopedia of Archaeal and Bacterial Type Strains, Phase II (KMG-II): from individual species to whole genera.</title>
        <authorList>
            <person name="Goeker M."/>
        </authorList>
    </citation>
    <scope>NUCLEOTIDE SEQUENCE [LARGE SCALE GENOMIC DNA]</scope>
    <source>
        <strain evidence="1 2">DSM 45791</strain>
    </source>
</reference>
<proteinExistence type="predicted"/>
<accession>A0A3E0G8I8</accession>
<protein>
    <submittedName>
        <fullName evidence="1">Uncharacterized protein</fullName>
    </submittedName>
</protein>
<comment type="caution">
    <text evidence="1">The sequence shown here is derived from an EMBL/GenBank/DDBJ whole genome shotgun (WGS) entry which is preliminary data.</text>
</comment>
<dbReference type="Proteomes" id="UP000256269">
    <property type="component" value="Unassembled WGS sequence"/>
</dbReference>
<dbReference type="RefSeq" id="WP_116182139.1">
    <property type="nucleotide sequence ID" value="NZ_CP144379.1"/>
</dbReference>
<organism evidence="1 2">
    <name type="scientific">Kutzneria buriramensis</name>
    <dbReference type="NCBI Taxonomy" id="1045776"/>
    <lineage>
        <taxon>Bacteria</taxon>
        <taxon>Bacillati</taxon>
        <taxon>Actinomycetota</taxon>
        <taxon>Actinomycetes</taxon>
        <taxon>Pseudonocardiales</taxon>
        <taxon>Pseudonocardiaceae</taxon>
        <taxon>Kutzneria</taxon>
    </lineage>
</organism>
<dbReference type="OrthoDB" id="3577809at2"/>
<dbReference type="AlphaFoldDB" id="A0A3E0G8I8"/>
<evidence type="ECO:0000313" key="1">
    <source>
        <dbReference type="EMBL" id="REH18282.1"/>
    </source>
</evidence>
<gene>
    <name evidence="1" type="ORF">BCF44_13637</name>
</gene>